<sequence>MPMRDERVSLAIGGKAHDGWTDYEIDSDLLVPADDFRVSLAFPAEGIPEVVVPGAAVTVRVGDDVVLTGQIDQVNTETAKDGKQLTLQGRDGAAVLLDCSCPLFDALDMDVAAIAERIVKPLGISNIRIAAESAGKKSKVQIEPGQRAWDALTAYAEANGVWPWFTPDGTLVIGGPDYSTPPVADLLLRRDGRNNNVLTLNIQRDISARYSEITVLGQSHKGARAIKAVARDSEVSNHRPLVVVDGEVDSQAQAERRARKLLADSRLAGLSITATVQGHRTDDGTLWTPGQRLRLVSEPDGIDGIYFLMGRTLRGGRNQPTVTELRLKEDGAWVLDANPPKSKKDGSGRKKKRHKKKANEALQVI</sequence>
<evidence type="ECO:0000259" key="3">
    <source>
        <dbReference type="Pfam" id="PF22174"/>
    </source>
</evidence>
<evidence type="ECO:0000259" key="5">
    <source>
        <dbReference type="Pfam" id="PF22630"/>
    </source>
</evidence>
<reference evidence="6 7" key="1">
    <citation type="submission" date="2018-06" db="EMBL/GenBank/DDBJ databases">
        <authorList>
            <consortium name="Pathogen Informatics"/>
            <person name="Doyle S."/>
        </authorList>
    </citation>
    <scope>NUCLEOTIDE SEQUENCE [LARGE SCALE GENOMIC DNA]</scope>
    <source>
        <strain evidence="6 7">NCTC13294</strain>
    </source>
</reference>
<keyword evidence="7" id="KW-1185">Reference proteome</keyword>
<organism evidence="6 7">
    <name type="scientific">Cardiobacterium valvarum</name>
    <dbReference type="NCBI Taxonomy" id="194702"/>
    <lineage>
        <taxon>Bacteria</taxon>
        <taxon>Pseudomonadati</taxon>
        <taxon>Pseudomonadota</taxon>
        <taxon>Gammaproteobacteria</taxon>
        <taxon>Cardiobacteriales</taxon>
        <taxon>Cardiobacteriaceae</taxon>
        <taxon>Cardiobacterium</taxon>
    </lineage>
</organism>
<dbReference type="InterPro" id="IPR049354">
    <property type="entry name" value="GpP-like_N"/>
</dbReference>
<dbReference type="Gene3D" id="3.30.1920.10">
    <property type="entry name" value="Baseplate protein-like domains - 2 layer sandwich fold"/>
    <property type="match status" value="1"/>
</dbReference>
<dbReference type="Pfam" id="PF22255">
    <property type="entry name" value="Gp44-like_2nd"/>
    <property type="match status" value="1"/>
</dbReference>
<evidence type="ECO:0000259" key="2">
    <source>
        <dbReference type="Pfam" id="PF21683"/>
    </source>
</evidence>
<evidence type="ECO:0000259" key="4">
    <source>
        <dbReference type="Pfam" id="PF22255"/>
    </source>
</evidence>
<evidence type="ECO:0000313" key="6">
    <source>
        <dbReference type="EMBL" id="SUX25721.1"/>
    </source>
</evidence>
<dbReference type="PIRSF" id="PIRSF004440">
    <property type="entry name" value="GpP"/>
    <property type="match status" value="1"/>
</dbReference>
<evidence type="ECO:0000256" key="1">
    <source>
        <dbReference type="SAM" id="MobiDB-lite"/>
    </source>
</evidence>
<dbReference type="Gene3D" id="2.30.300.10">
    <property type="entry name" value="Baseplate protein-like domain - beta roll fold"/>
    <property type="match status" value="1"/>
</dbReference>
<protein>
    <submittedName>
        <fullName evidence="6">Mu-like prophage tail protein gpP</fullName>
    </submittedName>
</protein>
<dbReference type="Proteomes" id="UP000254572">
    <property type="component" value="Unassembled WGS sequence"/>
</dbReference>
<dbReference type="OrthoDB" id="9016931at2"/>
<accession>A0A381EFD0</accession>
<dbReference type="RefSeq" id="WP_115612653.1">
    <property type="nucleotide sequence ID" value="NZ_JBHLZC010000001.1"/>
</dbReference>
<dbReference type="Gene3D" id="3.55.50.10">
    <property type="entry name" value="Baseplate protein-like domains"/>
    <property type="match status" value="1"/>
</dbReference>
<feature type="domain" description="Baseplate hub protein gp44-like N-terminal" evidence="2">
    <location>
        <begin position="8"/>
        <end position="91"/>
    </location>
</feature>
<dbReference type="InterPro" id="IPR026276">
    <property type="entry name" value="Baseplate_GpP"/>
</dbReference>
<dbReference type="EMBL" id="UFUW01000001">
    <property type="protein sequence ID" value="SUX25721.1"/>
    <property type="molecule type" value="Genomic_DNA"/>
</dbReference>
<dbReference type="InterPro" id="IPR053981">
    <property type="entry name" value="Gp44/GpP-like_2nd"/>
</dbReference>
<proteinExistence type="predicted"/>
<dbReference type="Pfam" id="PF22630">
    <property type="entry name" value="NMB1110_3rd"/>
    <property type="match status" value="1"/>
</dbReference>
<feature type="domain" description="Tail protein NMB1110-like C-terminal" evidence="3">
    <location>
        <begin position="264"/>
        <end position="331"/>
    </location>
</feature>
<dbReference type="InterPro" id="IPR054034">
    <property type="entry name" value="NMB1110-like_C"/>
</dbReference>
<evidence type="ECO:0000313" key="7">
    <source>
        <dbReference type="Proteomes" id="UP000254572"/>
    </source>
</evidence>
<dbReference type="AlphaFoldDB" id="A0A381EFD0"/>
<dbReference type="Pfam" id="PF22174">
    <property type="entry name" value="NMB1110-like_C"/>
    <property type="match status" value="1"/>
</dbReference>
<feature type="domain" description="Tail protein NMB1110-like third" evidence="5">
    <location>
        <begin position="209"/>
        <end position="262"/>
    </location>
</feature>
<dbReference type="Pfam" id="PF21683">
    <property type="entry name" value="GpP-like_1st"/>
    <property type="match status" value="1"/>
</dbReference>
<feature type="domain" description="Baseplate hub protein gp44/GpP-like second" evidence="4">
    <location>
        <begin position="93"/>
        <end position="175"/>
    </location>
</feature>
<gene>
    <name evidence="6" type="ORF">NCTC13294_02610</name>
</gene>
<dbReference type="SUPFAM" id="SSF69279">
    <property type="entry name" value="Phage tail proteins"/>
    <property type="match status" value="2"/>
</dbReference>
<name>A0A381EFD0_9GAMM</name>
<feature type="region of interest" description="Disordered" evidence="1">
    <location>
        <begin position="333"/>
        <end position="365"/>
    </location>
</feature>
<dbReference type="InterPro" id="IPR023399">
    <property type="entry name" value="Baseplate-like_2-layer_sand"/>
</dbReference>
<dbReference type="InterPro" id="IPR054482">
    <property type="entry name" value="NMB1110-like_3rd"/>
</dbReference>